<comment type="caution">
    <text evidence="2">The sequence shown here is derived from an EMBL/GenBank/DDBJ whole genome shotgun (WGS) entry which is preliminary data.</text>
</comment>
<gene>
    <name evidence="1" type="ORF">CBF53_09340</name>
    <name evidence="2" type="ORF">CBF70_10400</name>
</gene>
<evidence type="ECO:0000313" key="1">
    <source>
        <dbReference type="EMBL" id="OYR87178.1"/>
    </source>
</evidence>
<protein>
    <recommendedName>
        <fullName evidence="5">DUF3277 domain-containing protein</fullName>
    </recommendedName>
</protein>
<dbReference type="RefSeq" id="WP_094496173.1">
    <property type="nucleotide sequence ID" value="NZ_NGNV01000055.1"/>
</dbReference>
<evidence type="ECO:0000313" key="3">
    <source>
        <dbReference type="Proteomes" id="UP000215828"/>
    </source>
</evidence>
<evidence type="ECO:0000313" key="4">
    <source>
        <dbReference type="Proteomes" id="UP000216316"/>
    </source>
</evidence>
<accession>A0A256L9F6</accession>
<dbReference type="Proteomes" id="UP000216316">
    <property type="component" value="Unassembled WGS sequence"/>
</dbReference>
<dbReference type="InterPro" id="IPR021695">
    <property type="entry name" value="Phage_KPP10_Orf10"/>
</dbReference>
<keyword evidence="4" id="KW-1185">Reference proteome</keyword>
<sequence length="132" mass="14541">MADVRLYDAVKANIVVNGRTIQGFQDGDMFSYTFKEEKVKTAVDAHGDAAIAINNNHLATVTINLTGNSVDHKYLNDIANANKQVTLQITSEFEKVSGNQAFITKVPDGAFGKDTPKRTYTFEVLDMRVQAL</sequence>
<dbReference type="EMBL" id="NGNX01000062">
    <property type="protein sequence ID" value="OYR90049.1"/>
    <property type="molecule type" value="Genomic_DNA"/>
</dbReference>
<dbReference type="AlphaFoldDB" id="A0A256L9F6"/>
<organism evidence="2 3">
    <name type="scientific">Lactobacillus taiwanensis</name>
    <dbReference type="NCBI Taxonomy" id="508451"/>
    <lineage>
        <taxon>Bacteria</taxon>
        <taxon>Bacillati</taxon>
        <taxon>Bacillota</taxon>
        <taxon>Bacilli</taxon>
        <taxon>Lactobacillales</taxon>
        <taxon>Lactobacillaceae</taxon>
        <taxon>Lactobacillus</taxon>
    </lineage>
</organism>
<dbReference type="Proteomes" id="UP000215828">
    <property type="component" value="Unassembled WGS sequence"/>
</dbReference>
<evidence type="ECO:0000313" key="2">
    <source>
        <dbReference type="EMBL" id="OYR90049.1"/>
    </source>
</evidence>
<evidence type="ECO:0008006" key="5">
    <source>
        <dbReference type="Google" id="ProtNLM"/>
    </source>
</evidence>
<reference evidence="3 4" key="3">
    <citation type="submission" date="2017-09" db="EMBL/GenBank/DDBJ databases">
        <title>Tripartite evolution among Lactobacillus johnsonii, Lactobacillus taiwanensis, Lactobacillus reuteri and their rodent host.</title>
        <authorList>
            <person name="Wang T."/>
            <person name="Knowles S."/>
            <person name="Cheng C."/>
        </authorList>
    </citation>
    <scope>NUCLEOTIDE SEQUENCE [LARGE SCALE GENOMIC DNA]</scope>
    <source>
        <strain evidence="2 3">609q</strain>
        <strain evidence="1 4">609u</strain>
    </source>
</reference>
<reference evidence="2 3" key="1">
    <citation type="submission" date="2017-04" db="EMBL/GenBank/DDBJ databases">
        <authorList>
            <person name="Afonso C.L."/>
            <person name="Miller P.J."/>
            <person name="Scott M.A."/>
            <person name="Spackman E."/>
            <person name="Goraichik I."/>
            <person name="Dimitrov K.M."/>
            <person name="Suarez D.L."/>
            <person name="Swayne D.E."/>
        </authorList>
    </citation>
    <scope>NUCLEOTIDE SEQUENCE [LARGE SCALE GENOMIC DNA]</scope>
    <source>
        <strain evidence="2 3">609q</strain>
    </source>
</reference>
<name>A0A256L9F6_9LACO</name>
<dbReference type="NCBIfam" id="NF047581">
    <property type="entry name" value="gp105_phage_fam"/>
    <property type="match status" value="1"/>
</dbReference>
<reference evidence="1" key="2">
    <citation type="submission" date="2017-05" db="EMBL/GenBank/DDBJ databases">
        <authorList>
            <person name="Lin X.B."/>
            <person name="Stothard P."/>
            <person name="Tasseva G."/>
            <person name="Walter J."/>
        </authorList>
    </citation>
    <scope>NUCLEOTIDE SEQUENCE</scope>
    <source>
        <strain evidence="1">609u</strain>
    </source>
</reference>
<dbReference type="EMBL" id="NGNV01000055">
    <property type="protein sequence ID" value="OYR87178.1"/>
    <property type="molecule type" value="Genomic_DNA"/>
</dbReference>
<proteinExistence type="predicted"/>